<sequence>MKKATLLIRNIEKIYTMQMKKGEDVIYTHGAIAFHHDEILYVGEEDGSRYIDSDTRIIDGTNQIAFPAFIECNIDVNYSSFDEERKLREKLYLASKKGVLTYGCTQLSSNIQDVYWKLTSLQNMKYPLCSVKEVVVLSKKWKKKRFCISSASSIMKGEDQLLMARLLHLHSQTDAMTLLKALTLYPSRCLKGVNTGVLEKGRQGDVLLVYGNHINEIFSVMEECHFSHIIKSGVHIFPNLII</sequence>
<name>A0A6N4TFF7_9FIRM</name>
<reference evidence="2" key="1">
    <citation type="submission" date="2019-05" db="EMBL/GenBank/DDBJ databases">
        <title>Complete genome sequencing of Absiella argi strain JCM 30884.</title>
        <authorList>
            <person name="Sakamoto M."/>
            <person name="Murakami T."/>
            <person name="Mori H."/>
        </authorList>
    </citation>
    <scope>NUCLEOTIDE SEQUENCE [LARGE SCALE GENOMIC DNA]</scope>
    <source>
        <strain evidence="2">JCM 30884</strain>
    </source>
</reference>
<evidence type="ECO:0000313" key="2">
    <source>
        <dbReference type="Proteomes" id="UP000464754"/>
    </source>
</evidence>
<accession>A0A6N4TFF7</accession>
<dbReference type="Gene3D" id="2.30.40.10">
    <property type="entry name" value="Urease, subunit C, domain 1"/>
    <property type="match status" value="1"/>
</dbReference>
<dbReference type="SUPFAM" id="SSF51338">
    <property type="entry name" value="Composite domain of metallo-dependent hydrolases"/>
    <property type="match status" value="1"/>
</dbReference>
<dbReference type="Proteomes" id="UP000464754">
    <property type="component" value="Chromosome"/>
</dbReference>
<evidence type="ECO:0008006" key="3">
    <source>
        <dbReference type="Google" id="ProtNLM"/>
    </source>
</evidence>
<dbReference type="EMBL" id="AP019695">
    <property type="protein sequence ID" value="BBK21361.1"/>
    <property type="molecule type" value="Genomic_DNA"/>
</dbReference>
<organism evidence="1 2">
    <name type="scientific">Amedibacterium intestinale</name>
    <dbReference type="NCBI Taxonomy" id="2583452"/>
    <lineage>
        <taxon>Bacteria</taxon>
        <taxon>Bacillati</taxon>
        <taxon>Bacillota</taxon>
        <taxon>Erysipelotrichia</taxon>
        <taxon>Erysipelotrichales</taxon>
        <taxon>Erysipelotrichaceae</taxon>
        <taxon>Amedibacterium</taxon>
    </lineage>
</organism>
<dbReference type="RefSeq" id="WP_115714576.1">
    <property type="nucleotide sequence ID" value="NZ_AP019695.1"/>
</dbReference>
<protein>
    <recommendedName>
        <fullName evidence="3">Amidohydrolase-related domain-containing protein</fullName>
    </recommendedName>
</protein>
<keyword evidence="2" id="KW-1185">Reference proteome</keyword>
<dbReference type="AlphaFoldDB" id="A0A6N4TFF7"/>
<dbReference type="GO" id="GO:0016810">
    <property type="term" value="F:hydrolase activity, acting on carbon-nitrogen (but not peptide) bonds"/>
    <property type="evidence" value="ECO:0007669"/>
    <property type="project" value="InterPro"/>
</dbReference>
<evidence type="ECO:0000313" key="1">
    <source>
        <dbReference type="EMBL" id="BBK21361.1"/>
    </source>
</evidence>
<proteinExistence type="predicted"/>
<dbReference type="KEGG" id="aarg:Aargi30884_02640"/>
<dbReference type="InterPro" id="IPR011059">
    <property type="entry name" value="Metal-dep_hydrolase_composite"/>
</dbReference>
<gene>
    <name evidence="1" type="ORF">Aargi30884_02640</name>
</gene>